<dbReference type="CDD" id="cd14845">
    <property type="entry name" value="L-Ala-D-Glu_peptidase_like"/>
    <property type="match status" value="1"/>
</dbReference>
<evidence type="ECO:0000313" key="1">
    <source>
        <dbReference type="EMBL" id="MCS5736610.1"/>
    </source>
</evidence>
<keyword evidence="2" id="KW-1185">Reference proteome</keyword>
<dbReference type="InterPro" id="IPR009045">
    <property type="entry name" value="Zn_M74/Hedgehog-like"/>
</dbReference>
<dbReference type="Proteomes" id="UP001165586">
    <property type="component" value="Unassembled WGS sequence"/>
</dbReference>
<dbReference type="Gene3D" id="3.30.1380.10">
    <property type="match status" value="1"/>
</dbReference>
<comment type="caution">
    <text evidence="1">The sequence shown here is derived from an EMBL/GenBank/DDBJ whole genome shotgun (WGS) entry which is preliminary data.</text>
</comment>
<protein>
    <submittedName>
        <fullName evidence="1">M15 family metallopeptidase</fullName>
    </submittedName>
</protein>
<proteinExistence type="predicted"/>
<gene>
    <name evidence="1" type="ORF">N1032_23050</name>
</gene>
<name>A0ABT2H9G7_9MICO</name>
<dbReference type="SUPFAM" id="SSF55166">
    <property type="entry name" value="Hedgehog/DD-peptidase"/>
    <property type="match status" value="1"/>
</dbReference>
<dbReference type="RefSeq" id="WP_259542655.1">
    <property type="nucleotide sequence ID" value="NZ_JANLCJ010000081.1"/>
</dbReference>
<sequence length="112" mass="12687">MIKHEERLAGVNPRLVEVVKLAASICPIDIYVLEGVRTMERQRELFKAGKSKTLNSRHLTGDAVDLWDGKNWHAAYFLPIITAMNKAAQQLGVKVTGGYSWGWDSPHWQIEK</sequence>
<dbReference type="EMBL" id="JANLCJ010000081">
    <property type="protein sequence ID" value="MCS5736610.1"/>
    <property type="molecule type" value="Genomic_DNA"/>
</dbReference>
<organism evidence="1 2">
    <name type="scientific">Herbiconiux daphne</name>
    <dbReference type="NCBI Taxonomy" id="2970914"/>
    <lineage>
        <taxon>Bacteria</taxon>
        <taxon>Bacillati</taxon>
        <taxon>Actinomycetota</taxon>
        <taxon>Actinomycetes</taxon>
        <taxon>Micrococcales</taxon>
        <taxon>Microbacteriaceae</taxon>
        <taxon>Herbiconiux</taxon>
    </lineage>
</organism>
<accession>A0ABT2H9G7</accession>
<reference evidence="1" key="1">
    <citation type="submission" date="2022-08" db="EMBL/GenBank/DDBJ databases">
        <authorList>
            <person name="Deng Y."/>
            <person name="Han X.-F."/>
            <person name="Zhang Y.-Q."/>
        </authorList>
    </citation>
    <scope>NUCLEOTIDE SEQUENCE</scope>
    <source>
        <strain evidence="1">CPCC 203386</strain>
    </source>
</reference>
<evidence type="ECO:0000313" key="2">
    <source>
        <dbReference type="Proteomes" id="UP001165586"/>
    </source>
</evidence>